<evidence type="ECO:0000256" key="1">
    <source>
        <dbReference type="SAM" id="Phobius"/>
    </source>
</evidence>
<reference evidence="2" key="1">
    <citation type="journal article" date="2022" name="Front. Genet.">
        <title>Chromosome-Scale Assembly of the Dendrobium nobile Genome Provides Insights Into the Molecular Mechanism of the Biosynthesis of the Medicinal Active Ingredient of Dendrobium.</title>
        <authorList>
            <person name="Xu Q."/>
            <person name="Niu S.-C."/>
            <person name="Li K.-L."/>
            <person name="Zheng P.-J."/>
            <person name="Zhang X.-J."/>
            <person name="Jia Y."/>
            <person name="Liu Y."/>
            <person name="Niu Y.-X."/>
            <person name="Yu L.-H."/>
            <person name="Chen D.-F."/>
            <person name="Zhang G.-Q."/>
        </authorList>
    </citation>
    <scope>NUCLEOTIDE SEQUENCE</scope>
    <source>
        <tissue evidence="2">Leaf</tissue>
    </source>
</reference>
<gene>
    <name evidence="2" type="ORF">KFK09_015119</name>
</gene>
<protein>
    <submittedName>
        <fullName evidence="2">Uncharacterized protein</fullName>
    </submittedName>
</protein>
<evidence type="ECO:0000313" key="3">
    <source>
        <dbReference type="Proteomes" id="UP000829196"/>
    </source>
</evidence>
<evidence type="ECO:0000313" key="2">
    <source>
        <dbReference type="EMBL" id="KAI0504170.1"/>
    </source>
</evidence>
<keyword evidence="1" id="KW-0472">Membrane</keyword>
<organism evidence="2 3">
    <name type="scientific">Dendrobium nobile</name>
    <name type="common">Orchid</name>
    <dbReference type="NCBI Taxonomy" id="94219"/>
    <lineage>
        <taxon>Eukaryota</taxon>
        <taxon>Viridiplantae</taxon>
        <taxon>Streptophyta</taxon>
        <taxon>Embryophyta</taxon>
        <taxon>Tracheophyta</taxon>
        <taxon>Spermatophyta</taxon>
        <taxon>Magnoliopsida</taxon>
        <taxon>Liliopsida</taxon>
        <taxon>Asparagales</taxon>
        <taxon>Orchidaceae</taxon>
        <taxon>Epidendroideae</taxon>
        <taxon>Malaxideae</taxon>
        <taxon>Dendrobiinae</taxon>
        <taxon>Dendrobium</taxon>
    </lineage>
</organism>
<proteinExistence type="predicted"/>
<feature type="transmembrane region" description="Helical" evidence="1">
    <location>
        <begin position="47"/>
        <end position="68"/>
    </location>
</feature>
<comment type="caution">
    <text evidence="2">The sequence shown here is derived from an EMBL/GenBank/DDBJ whole genome shotgun (WGS) entry which is preliminary data.</text>
</comment>
<name>A0A8T3B3X5_DENNO</name>
<dbReference type="EMBL" id="JAGYWB010000011">
    <property type="protein sequence ID" value="KAI0504170.1"/>
    <property type="molecule type" value="Genomic_DNA"/>
</dbReference>
<keyword evidence="1" id="KW-1133">Transmembrane helix</keyword>
<keyword evidence="1" id="KW-0812">Transmembrane</keyword>
<accession>A0A8T3B3X5</accession>
<dbReference type="AlphaFoldDB" id="A0A8T3B3X5"/>
<sequence length="80" mass="9517">MLSLPVLLPFIYLYLWEDSMVLNFLSLRCTLSLYVYDSMVLNLYDSFIYLLSSFLIDLKGSAYVIYLFRVSKHIINFQEK</sequence>
<dbReference type="Proteomes" id="UP000829196">
    <property type="component" value="Unassembled WGS sequence"/>
</dbReference>
<keyword evidence="3" id="KW-1185">Reference proteome</keyword>